<accession>A0AAU9KAC6</accession>
<organism evidence="1 2">
    <name type="scientific">Blepharisma stoltei</name>
    <dbReference type="NCBI Taxonomy" id="1481888"/>
    <lineage>
        <taxon>Eukaryota</taxon>
        <taxon>Sar</taxon>
        <taxon>Alveolata</taxon>
        <taxon>Ciliophora</taxon>
        <taxon>Postciliodesmatophora</taxon>
        <taxon>Heterotrichea</taxon>
        <taxon>Heterotrichida</taxon>
        <taxon>Blepharismidae</taxon>
        <taxon>Blepharisma</taxon>
    </lineage>
</organism>
<dbReference type="EMBL" id="CAJZBQ010000061">
    <property type="protein sequence ID" value="CAG9335171.1"/>
    <property type="molecule type" value="Genomic_DNA"/>
</dbReference>
<evidence type="ECO:0000313" key="2">
    <source>
        <dbReference type="Proteomes" id="UP001162131"/>
    </source>
</evidence>
<reference evidence="1" key="1">
    <citation type="submission" date="2021-09" db="EMBL/GenBank/DDBJ databases">
        <authorList>
            <consortium name="AG Swart"/>
            <person name="Singh M."/>
            <person name="Singh A."/>
            <person name="Seah K."/>
            <person name="Emmerich C."/>
        </authorList>
    </citation>
    <scope>NUCLEOTIDE SEQUENCE</scope>
    <source>
        <strain evidence="1">ATCC30299</strain>
    </source>
</reference>
<name>A0AAU9KAC6_9CILI</name>
<evidence type="ECO:0000313" key="1">
    <source>
        <dbReference type="EMBL" id="CAG9335171.1"/>
    </source>
</evidence>
<comment type="caution">
    <text evidence="1">The sequence shown here is derived from an EMBL/GenBank/DDBJ whole genome shotgun (WGS) entry which is preliminary data.</text>
</comment>
<dbReference type="Proteomes" id="UP001162131">
    <property type="component" value="Unassembled WGS sequence"/>
</dbReference>
<gene>
    <name evidence="1" type="ORF">BSTOLATCC_MIC63379</name>
</gene>
<protein>
    <submittedName>
        <fullName evidence="1">Uncharacterized protein</fullName>
    </submittedName>
</protein>
<sequence length="289" mass="32958">MMAKKCFEPGCMNEVEYACKCSSLETLLCGEHIREHVNLPHGVHNLESIFMQLYEGTKEAILEFLTKEKLKYSELRRNIIDSYIHNSENDFGDFTSKLDCYSDEINDFFAKISQATKLLKSEEDPILGLLSLQPQEAIEKVKLMTIASRNWYNGAKLFYIFKEKLKSLNRPFFTEICGAYLEIRNMQNATEIDNKIKKVASIELADAKDSTSLIINENIDSLKGLANKPIKNTPENKASLLNFQISTVSSDLDSKQKEPENALNAIDSTTTKQIHLHNSTSKRQAILFW</sequence>
<keyword evidence="2" id="KW-1185">Reference proteome</keyword>
<proteinExistence type="predicted"/>
<dbReference type="AlphaFoldDB" id="A0AAU9KAC6"/>